<evidence type="ECO:0000256" key="3">
    <source>
        <dbReference type="ARBA" id="ARBA00022737"/>
    </source>
</evidence>
<dbReference type="OrthoDB" id="5513218at2"/>
<dbReference type="Gene3D" id="2.60.120.260">
    <property type="entry name" value="Galactose-binding domain-like"/>
    <property type="match status" value="1"/>
</dbReference>
<dbReference type="InterPro" id="IPR006584">
    <property type="entry name" value="Cellulose-bd_IV"/>
</dbReference>
<sequence length="733" mass="78754">MKTITQPFPLRAYWGNRALLCLFLCSLLTIGRSFGQTTVPFTLSNNSSYTDANVYVAVVGIINGNHVWIEPKTSTVRLMSASDNTVAGPVIGGNQGPGGNGLYANCFAKLNEIPNKTINIPGIAGCRILISFNSQLYLYFFGASGAPSGYAAPNLANPTDPNQGIRYEMIELTNAATGLWANTTRVDSYQYPMGLEVWGNNSFYKKVGELKTHAQILSQWQSTAPAEFAGCYDATNGIIKFPSKTAAFQSGGAQAGYFNSYVDAIWSKYTNDYLVFNAGNAGTFTGHVSGGVFSFTRASDGQAGRISAKPSQLEVMEGSGVMASGTDLDKVVQAQICAAINRHAIDLNIASGVSQDFATDSKYYVTSPYNWYCKFWHQPDISYNSLTYAFCYDDVFEKSSTINASSPIRATITVGGFAGLASTGVATVYKDCNYSGYAVGLNPGTYTLSQLIALGVSNDDISSIKVNSGYKVTLYRDDNFSGPTIVKTADDACFVDDAFNDSASSLKVETNTTAFSSVIQAEDYTYMAGIQTESTTDAGGGLDVGYIDAGDWMSYNVTIPTAGTYRVIYRVASPNSNTTLRLEKDAGATQLGSVTIPNTGGWQNWTNVAHNVTLPAGSYSIGIATSTGGFNLNYLTITDNLSARLATQNIEQQVTAATDNTLTLSPNPVRNQLYLRGYDKVQTLTVYDLGGHEVLKVPNPGSTISIQSLQTGVYIIKLNRRDNSIKTIKIVKQ</sequence>
<dbReference type="InterPro" id="IPR008979">
    <property type="entry name" value="Galactose-bd-like_sf"/>
</dbReference>
<organism evidence="7 8">
    <name type="scientific">Niastella vici</name>
    <dbReference type="NCBI Taxonomy" id="1703345"/>
    <lineage>
        <taxon>Bacteria</taxon>
        <taxon>Pseudomonadati</taxon>
        <taxon>Bacteroidota</taxon>
        <taxon>Chitinophagia</taxon>
        <taxon>Chitinophagales</taxon>
        <taxon>Chitinophagaceae</taxon>
        <taxon>Niastella</taxon>
    </lineage>
</organism>
<proteinExistence type="inferred from homology"/>
<dbReference type="InterPro" id="IPR001064">
    <property type="entry name" value="Beta/gamma_crystallin"/>
</dbReference>
<dbReference type="InterPro" id="IPR042517">
    <property type="entry name" value="Glyco_hydro_64_N_2"/>
</dbReference>
<evidence type="ECO:0000313" key="8">
    <source>
        <dbReference type="Proteomes" id="UP000192796"/>
    </source>
</evidence>
<evidence type="ECO:0000259" key="6">
    <source>
        <dbReference type="PROSITE" id="PS52006"/>
    </source>
</evidence>
<dbReference type="PROSITE" id="PS52006">
    <property type="entry name" value="GH64"/>
    <property type="match status" value="1"/>
</dbReference>
<comment type="caution">
    <text evidence="7">The sequence shown here is derived from an EMBL/GenBank/DDBJ whole genome shotgun (WGS) entry which is preliminary data.</text>
</comment>
<dbReference type="SUPFAM" id="SSF49695">
    <property type="entry name" value="gamma-Crystallin-like"/>
    <property type="match status" value="1"/>
</dbReference>
<dbReference type="Gene3D" id="2.60.20.10">
    <property type="entry name" value="Crystallins"/>
    <property type="match status" value="1"/>
</dbReference>
<dbReference type="Pfam" id="PF18962">
    <property type="entry name" value="Por_Secre_tail"/>
    <property type="match status" value="1"/>
</dbReference>
<gene>
    <name evidence="7" type="ORF">A3860_32270</name>
</gene>
<dbReference type="InterPro" id="IPR032477">
    <property type="entry name" value="Glyco_hydro_64"/>
</dbReference>
<keyword evidence="2" id="KW-0732">Signal</keyword>
<protein>
    <submittedName>
        <fullName evidence="7">Carbohydrate-binding protein</fullName>
    </submittedName>
</protein>
<dbReference type="Pfam" id="PF03422">
    <property type="entry name" value="CBM_6"/>
    <property type="match status" value="1"/>
</dbReference>
<dbReference type="InterPro" id="IPR005084">
    <property type="entry name" value="CBM6"/>
</dbReference>
<dbReference type="PANTHER" id="PTHR38165:SF1">
    <property type="entry name" value="GLUCANASE B"/>
    <property type="match status" value="1"/>
</dbReference>
<comment type="similarity">
    <text evidence="1">Belongs to the beta/gamma-crystallin family.</text>
</comment>
<dbReference type="CDD" id="cd04080">
    <property type="entry name" value="CBM6_cellulase-like"/>
    <property type="match status" value="1"/>
</dbReference>
<keyword evidence="3" id="KW-0677">Repeat</keyword>
<evidence type="ECO:0000259" key="5">
    <source>
        <dbReference type="PROSITE" id="PS51175"/>
    </source>
</evidence>
<reference evidence="7 8" key="1">
    <citation type="submission" date="2016-03" db="EMBL/GenBank/DDBJ databases">
        <title>Niastella vici sp. nov., isolated from farmland soil.</title>
        <authorList>
            <person name="Chen L."/>
            <person name="Wang D."/>
            <person name="Yang S."/>
            <person name="Wang G."/>
        </authorList>
    </citation>
    <scope>NUCLEOTIDE SEQUENCE [LARGE SCALE GENOMIC DNA]</scope>
    <source>
        <strain evidence="7 8">DJ57</strain>
    </source>
</reference>
<dbReference type="AlphaFoldDB" id="A0A1V9FQT5"/>
<keyword evidence="8" id="KW-1185">Reference proteome</keyword>
<dbReference type="InterPro" id="IPR011024">
    <property type="entry name" value="G_crystallin-like"/>
</dbReference>
<dbReference type="PANTHER" id="PTHR38165">
    <property type="match status" value="1"/>
</dbReference>
<dbReference type="Pfam" id="PF16483">
    <property type="entry name" value="Glyco_hydro_64"/>
    <property type="match status" value="1"/>
</dbReference>
<dbReference type="GO" id="GO:0030246">
    <property type="term" value="F:carbohydrate binding"/>
    <property type="evidence" value="ECO:0007669"/>
    <property type="project" value="InterPro"/>
</dbReference>
<evidence type="ECO:0000259" key="4">
    <source>
        <dbReference type="PROSITE" id="PS50915"/>
    </source>
</evidence>
<dbReference type="PROSITE" id="PS50915">
    <property type="entry name" value="CRYSTALLIN_BETA_GAMMA"/>
    <property type="match status" value="1"/>
</dbReference>
<feature type="domain" description="Beta/gamma crystallin 'Greek key'" evidence="4">
    <location>
        <begin position="424"/>
        <end position="468"/>
    </location>
</feature>
<dbReference type="PROSITE" id="PS51175">
    <property type="entry name" value="CBM6"/>
    <property type="match status" value="1"/>
</dbReference>
<dbReference type="CDD" id="cd09214">
    <property type="entry name" value="GH64-like"/>
    <property type="match status" value="1"/>
</dbReference>
<dbReference type="RefSeq" id="WP_081152463.1">
    <property type="nucleotide sequence ID" value="NZ_LVYD01000059.1"/>
</dbReference>
<dbReference type="Gene3D" id="3.30.920.50">
    <property type="entry name" value="Beta-1,3-glucanase, C-terminal domain"/>
    <property type="match status" value="1"/>
</dbReference>
<dbReference type="InterPro" id="IPR037176">
    <property type="entry name" value="Osmotin/thaumatin-like_sf"/>
</dbReference>
<dbReference type="SUPFAM" id="SSF49785">
    <property type="entry name" value="Galactose-binding domain-like"/>
    <property type="match status" value="1"/>
</dbReference>
<dbReference type="SMART" id="SM00247">
    <property type="entry name" value="XTALbg"/>
    <property type="match status" value="1"/>
</dbReference>
<dbReference type="EMBL" id="LVYD01000059">
    <property type="protein sequence ID" value="OQP60678.1"/>
    <property type="molecule type" value="Genomic_DNA"/>
</dbReference>
<dbReference type="SMART" id="SM00606">
    <property type="entry name" value="CBD_IV"/>
    <property type="match status" value="1"/>
</dbReference>
<dbReference type="InterPro" id="IPR037398">
    <property type="entry name" value="Glyco_hydro_64_fam"/>
</dbReference>
<evidence type="ECO:0000313" key="7">
    <source>
        <dbReference type="EMBL" id="OQP60678.1"/>
    </source>
</evidence>
<dbReference type="InterPro" id="IPR026444">
    <property type="entry name" value="Secre_tail"/>
</dbReference>
<name>A0A1V9FQT5_9BACT</name>
<evidence type="ECO:0000256" key="2">
    <source>
        <dbReference type="ARBA" id="ARBA00022729"/>
    </source>
</evidence>
<dbReference type="Proteomes" id="UP000192796">
    <property type="component" value="Unassembled WGS sequence"/>
</dbReference>
<dbReference type="STRING" id="1703345.A3860_32270"/>
<dbReference type="NCBIfam" id="TIGR04183">
    <property type="entry name" value="Por_Secre_tail"/>
    <property type="match status" value="1"/>
</dbReference>
<dbReference type="Gene3D" id="2.60.110.10">
    <property type="entry name" value="Thaumatin"/>
    <property type="match status" value="1"/>
</dbReference>
<evidence type="ECO:0000256" key="1">
    <source>
        <dbReference type="ARBA" id="ARBA00009646"/>
    </source>
</evidence>
<accession>A0A1V9FQT5</accession>
<feature type="domain" description="GH64" evidence="6">
    <location>
        <begin position="36"/>
        <end position="416"/>
    </location>
</feature>
<feature type="domain" description="CBM6" evidence="5">
    <location>
        <begin position="517"/>
        <end position="638"/>
    </location>
</feature>